<dbReference type="AlphaFoldDB" id="A0A6J7CL59"/>
<protein>
    <submittedName>
        <fullName evidence="3">Unannotated protein</fullName>
    </submittedName>
</protein>
<proteinExistence type="predicted"/>
<reference evidence="3" key="1">
    <citation type="submission" date="2020-05" db="EMBL/GenBank/DDBJ databases">
        <authorList>
            <person name="Chiriac C."/>
            <person name="Salcher M."/>
            <person name="Ghai R."/>
            <person name="Kavagutti S V."/>
        </authorList>
    </citation>
    <scope>NUCLEOTIDE SEQUENCE</scope>
</reference>
<gene>
    <name evidence="3" type="ORF">UFOPK3444_00040</name>
</gene>
<sequence>MAKTKKKRKTKHRGNALGMVESRGRTGRKPTSSEKVAKGKKTTPEAGAARPNRLDNPPTWRNAFVRAVFASIAFFGILVLLLKRPMAASGMVAVAMVGFYTPLGYFTDSWIFRRRMKRKADSA</sequence>
<keyword evidence="2" id="KW-0812">Transmembrane</keyword>
<feature type="region of interest" description="Disordered" evidence="1">
    <location>
        <begin position="1"/>
        <end position="57"/>
    </location>
</feature>
<evidence type="ECO:0000256" key="1">
    <source>
        <dbReference type="SAM" id="MobiDB-lite"/>
    </source>
</evidence>
<evidence type="ECO:0000313" key="3">
    <source>
        <dbReference type="EMBL" id="CAB4858550.1"/>
    </source>
</evidence>
<name>A0A6J7CL59_9ZZZZ</name>
<evidence type="ECO:0000256" key="2">
    <source>
        <dbReference type="SAM" id="Phobius"/>
    </source>
</evidence>
<keyword evidence="2" id="KW-0472">Membrane</keyword>
<feature type="transmembrane region" description="Helical" evidence="2">
    <location>
        <begin position="63"/>
        <end position="82"/>
    </location>
</feature>
<feature type="compositionally biased region" description="Basic residues" evidence="1">
    <location>
        <begin position="1"/>
        <end position="14"/>
    </location>
</feature>
<accession>A0A6J7CL59</accession>
<organism evidence="3">
    <name type="scientific">freshwater metagenome</name>
    <dbReference type="NCBI Taxonomy" id="449393"/>
    <lineage>
        <taxon>unclassified sequences</taxon>
        <taxon>metagenomes</taxon>
        <taxon>ecological metagenomes</taxon>
    </lineage>
</organism>
<keyword evidence="2" id="KW-1133">Transmembrane helix</keyword>
<feature type="transmembrane region" description="Helical" evidence="2">
    <location>
        <begin position="88"/>
        <end position="107"/>
    </location>
</feature>
<dbReference type="EMBL" id="CAFBLU010000001">
    <property type="protein sequence ID" value="CAB4858550.1"/>
    <property type="molecule type" value="Genomic_DNA"/>
</dbReference>